<feature type="signal peptide" evidence="1">
    <location>
        <begin position="1"/>
        <end position="21"/>
    </location>
</feature>
<dbReference type="PANTHER" id="PTHR40590:SF1">
    <property type="entry name" value="CYTOPLASMIC PROTEIN"/>
    <property type="match status" value="1"/>
</dbReference>
<dbReference type="PANTHER" id="PTHR40590">
    <property type="entry name" value="CYTOPLASMIC PROTEIN-RELATED"/>
    <property type="match status" value="1"/>
</dbReference>
<accession>A0A542VZ15</accession>
<evidence type="ECO:0008006" key="4">
    <source>
        <dbReference type="Google" id="ProtNLM"/>
    </source>
</evidence>
<dbReference type="Proteomes" id="UP000316887">
    <property type="component" value="Unassembled WGS sequence"/>
</dbReference>
<gene>
    <name evidence="2" type="ORF">FBY58_0098</name>
</gene>
<comment type="caution">
    <text evidence="2">The sequence shown here is derived from an EMBL/GenBank/DDBJ whole genome shotgun (WGS) entry which is preliminary data.</text>
</comment>
<dbReference type="RefSeq" id="WP_141918890.1">
    <property type="nucleotide sequence ID" value="NZ_VFOF01000001.1"/>
</dbReference>
<proteinExistence type="predicted"/>
<feature type="chain" id="PRO_5021749202" description="GumN family protein" evidence="1">
    <location>
        <begin position="22"/>
        <end position="318"/>
    </location>
</feature>
<evidence type="ECO:0000313" key="3">
    <source>
        <dbReference type="Proteomes" id="UP000316887"/>
    </source>
</evidence>
<keyword evidence="1" id="KW-0732">Signal</keyword>
<dbReference type="CDD" id="cd14789">
    <property type="entry name" value="Tiki"/>
    <property type="match status" value="1"/>
</dbReference>
<dbReference type="AlphaFoldDB" id="A0A542VZ15"/>
<dbReference type="OrthoDB" id="9806326at2"/>
<sequence length="318" mass="35183">MKISKFLPFVLFATLISPAYAENNTCPPQAHVPSIDEVKEALKHNQDRGFLWKITKDGHSSWLYGTIHIAKENWMMPGPTVLNAISKSVAVGVELDILNPENIKALQAPANTETQKWLDEKGLQKKIEDEELKFCTPTAQVKDMPLAARVTRMTASVGKWEGYYPDYGIDLVLLGFAKSTMRQIIELEDAATQRTILAGHDKKQTAQKIENYLNEIANGKALSTTKELAAVWEKSDLPGLEKFAAECDKTELCKATNVEIGERNNAMAKKLDDIHVGGTSIFTGVGFLHMVGPKGLPELMKKRGYTVEQILPSSKASL</sequence>
<protein>
    <recommendedName>
        <fullName evidence="4">GumN family protein</fullName>
    </recommendedName>
</protein>
<dbReference type="InterPro" id="IPR047111">
    <property type="entry name" value="YbaP-like"/>
</dbReference>
<dbReference type="Pfam" id="PF01963">
    <property type="entry name" value="TraB_PrgY_gumN"/>
    <property type="match status" value="1"/>
</dbReference>
<dbReference type="EMBL" id="VFOF01000001">
    <property type="protein sequence ID" value="TQL16562.1"/>
    <property type="molecule type" value="Genomic_DNA"/>
</dbReference>
<dbReference type="InterPro" id="IPR002816">
    <property type="entry name" value="TraB/PrgY/GumN_fam"/>
</dbReference>
<name>A0A542VZ15_ZYMMB</name>
<reference evidence="2 3" key="1">
    <citation type="submission" date="2019-06" db="EMBL/GenBank/DDBJ databases">
        <title>Genome sequencing of Zymomonas mobilis strains for genetic engineering and biofuel applications.</title>
        <authorList>
            <person name="Teravest M."/>
        </authorList>
    </citation>
    <scope>NUCLEOTIDE SEQUENCE [LARGE SCALE GENOMIC DNA]</scope>
    <source>
        <strain evidence="2 3">AN0101</strain>
    </source>
</reference>
<evidence type="ECO:0000313" key="2">
    <source>
        <dbReference type="EMBL" id="TQL16562.1"/>
    </source>
</evidence>
<evidence type="ECO:0000256" key="1">
    <source>
        <dbReference type="SAM" id="SignalP"/>
    </source>
</evidence>
<organism evidence="2 3">
    <name type="scientific">Zymomonas mobilis</name>
    <dbReference type="NCBI Taxonomy" id="542"/>
    <lineage>
        <taxon>Bacteria</taxon>
        <taxon>Pseudomonadati</taxon>
        <taxon>Pseudomonadota</taxon>
        <taxon>Alphaproteobacteria</taxon>
        <taxon>Sphingomonadales</taxon>
        <taxon>Zymomonadaceae</taxon>
        <taxon>Zymomonas</taxon>
    </lineage>
</organism>